<dbReference type="EMBL" id="KN837242">
    <property type="protein sequence ID" value="KIJ31471.1"/>
    <property type="molecule type" value="Genomic_DNA"/>
</dbReference>
<dbReference type="Gene3D" id="3.50.50.60">
    <property type="entry name" value="FAD/NAD(P)-binding domain"/>
    <property type="match status" value="1"/>
</dbReference>
<dbReference type="SUPFAM" id="SSF54373">
    <property type="entry name" value="FAD-linked reductases, C-terminal domain"/>
    <property type="match status" value="1"/>
</dbReference>
<protein>
    <recommendedName>
        <fullName evidence="4">FAD-binding domain-containing protein</fullName>
    </recommendedName>
</protein>
<dbReference type="PANTHER" id="PTHR46720:SF3">
    <property type="entry name" value="FAD-BINDING DOMAIN-CONTAINING PROTEIN-RELATED"/>
    <property type="match status" value="1"/>
</dbReference>
<keyword evidence="1" id="KW-0285">Flavoprotein</keyword>
<dbReference type="OrthoDB" id="417877at2759"/>
<keyword evidence="2" id="KW-0274">FAD</keyword>
<dbReference type="GO" id="GO:0016491">
    <property type="term" value="F:oxidoreductase activity"/>
    <property type="evidence" value="ECO:0007669"/>
    <property type="project" value="UniProtKB-KW"/>
</dbReference>
<dbReference type="SUPFAM" id="SSF51905">
    <property type="entry name" value="FAD/NAD(P)-binding domain"/>
    <property type="match status" value="1"/>
</dbReference>
<sequence length="419" mass="45818">MGSKKDFKVSIVGGGIGGLVLAVGLARRGIEFNIFEQAKKFEEIGAGVGVGPNAVKVLRDFGILDEIIKVSNQPLNMRTFLFISGLPGHETIYEYPGLESDTGLGVHRALFLDTVVKLLPPGIAHFNKKCVSVEEGPESVTIHFEDGTQHTSDIVIGCDGIRSVVRRAVLGRVVVAKFTRTVAFRGLIPIDSAIEALGPSITIKPHAYVGPDRHLIVFPLQGQPIVNVVVFATDRSKPWDEQGPQPGESWVLPATQEEMLGYFEGWGPRVTKLLSFITKPNKWFLHALSPPLETYVKGRIALLGDAAHSMLPHLGAGAGQAMEDGYVFSALLSHPAVNKNNLEDVLKAYDHVRRPRANRVLEGSYNSGEIYELAGPSGPNLHEVRNDLTDQWNFVWHHDLDQDVQTAFSILGFKGKEKS</sequence>
<evidence type="ECO:0000256" key="2">
    <source>
        <dbReference type="ARBA" id="ARBA00022827"/>
    </source>
</evidence>
<dbReference type="PRINTS" id="PR00420">
    <property type="entry name" value="RNGMNOXGNASE"/>
</dbReference>
<dbReference type="AlphaFoldDB" id="A0A0C9V1N1"/>
<name>A0A0C9V1N1_SPHS4</name>
<feature type="domain" description="FAD-binding" evidence="4">
    <location>
        <begin position="293"/>
        <end position="362"/>
    </location>
</feature>
<dbReference type="HOGENOM" id="CLU_009665_19_5_1"/>
<accession>A0A0C9V1N1</accession>
<reference evidence="5 6" key="1">
    <citation type="submission" date="2014-06" db="EMBL/GenBank/DDBJ databases">
        <title>Evolutionary Origins and Diversification of the Mycorrhizal Mutualists.</title>
        <authorList>
            <consortium name="DOE Joint Genome Institute"/>
            <consortium name="Mycorrhizal Genomics Consortium"/>
            <person name="Kohler A."/>
            <person name="Kuo A."/>
            <person name="Nagy L.G."/>
            <person name="Floudas D."/>
            <person name="Copeland A."/>
            <person name="Barry K.W."/>
            <person name="Cichocki N."/>
            <person name="Veneault-Fourrey C."/>
            <person name="LaButti K."/>
            <person name="Lindquist E.A."/>
            <person name="Lipzen A."/>
            <person name="Lundell T."/>
            <person name="Morin E."/>
            <person name="Murat C."/>
            <person name="Riley R."/>
            <person name="Ohm R."/>
            <person name="Sun H."/>
            <person name="Tunlid A."/>
            <person name="Henrissat B."/>
            <person name="Grigoriev I.V."/>
            <person name="Hibbett D.S."/>
            <person name="Martin F."/>
        </authorList>
    </citation>
    <scope>NUCLEOTIDE SEQUENCE [LARGE SCALE GENOMIC DNA]</scope>
    <source>
        <strain evidence="5 6">SS14</strain>
    </source>
</reference>
<organism evidence="5 6">
    <name type="scientific">Sphaerobolus stellatus (strain SS14)</name>
    <dbReference type="NCBI Taxonomy" id="990650"/>
    <lineage>
        <taxon>Eukaryota</taxon>
        <taxon>Fungi</taxon>
        <taxon>Dikarya</taxon>
        <taxon>Basidiomycota</taxon>
        <taxon>Agaricomycotina</taxon>
        <taxon>Agaricomycetes</taxon>
        <taxon>Phallomycetidae</taxon>
        <taxon>Geastrales</taxon>
        <taxon>Sphaerobolaceae</taxon>
        <taxon>Sphaerobolus</taxon>
    </lineage>
</organism>
<evidence type="ECO:0000259" key="4">
    <source>
        <dbReference type="Pfam" id="PF01494"/>
    </source>
</evidence>
<dbReference type="GO" id="GO:0044550">
    <property type="term" value="P:secondary metabolite biosynthetic process"/>
    <property type="evidence" value="ECO:0007669"/>
    <property type="project" value="TreeGrafter"/>
</dbReference>
<gene>
    <name evidence="5" type="ORF">M422DRAFT_185868</name>
</gene>
<feature type="domain" description="FAD-binding" evidence="4">
    <location>
        <begin position="7"/>
        <end position="169"/>
    </location>
</feature>
<evidence type="ECO:0000313" key="5">
    <source>
        <dbReference type="EMBL" id="KIJ31471.1"/>
    </source>
</evidence>
<evidence type="ECO:0000313" key="6">
    <source>
        <dbReference type="Proteomes" id="UP000054279"/>
    </source>
</evidence>
<dbReference type="InterPro" id="IPR036188">
    <property type="entry name" value="FAD/NAD-bd_sf"/>
</dbReference>
<evidence type="ECO:0000256" key="3">
    <source>
        <dbReference type="ARBA" id="ARBA00023002"/>
    </source>
</evidence>
<keyword evidence="3" id="KW-0560">Oxidoreductase</keyword>
<keyword evidence="6" id="KW-1185">Reference proteome</keyword>
<evidence type="ECO:0000256" key="1">
    <source>
        <dbReference type="ARBA" id="ARBA00022630"/>
    </source>
</evidence>
<dbReference type="Proteomes" id="UP000054279">
    <property type="component" value="Unassembled WGS sequence"/>
</dbReference>
<dbReference type="GO" id="GO:0071949">
    <property type="term" value="F:FAD binding"/>
    <property type="evidence" value="ECO:0007669"/>
    <property type="project" value="InterPro"/>
</dbReference>
<dbReference type="Pfam" id="PF01494">
    <property type="entry name" value="FAD_binding_3"/>
    <property type="match status" value="2"/>
</dbReference>
<dbReference type="InterPro" id="IPR051104">
    <property type="entry name" value="FAD_monoxygenase"/>
</dbReference>
<proteinExistence type="predicted"/>
<dbReference type="PANTHER" id="PTHR46720">
    <property type="entry name" value="HYDROXYLASE, PUTATIVE (AFU_ORTHOLOGUE AFUA_3G01460)-RELATED"/>
    <property type="match status" value="1"/>
</dbReference>
<dbReference type="InterPro" id="IPR002938">
    <property type="entry name" value="FAD-bd"/>
</dbReference>